<evidence type="ECO:0000313" key="4">
    <source>
        <dbReference type="EMBL" id="ATH96263.1"/>
    </source>
</evidence>
<keyword evidence="2" id="KW-0808">Transferase</keyword>
<dbReference type="InterPro" id="IPR028098">
    <property type="entry name" value="Glyco_trans_4-like_N"/>
</dbReference>
<keyword evidence="1" id="KW-0328">Glycosyltransferase</keyword>
<protein>
    <submittedName>
        <fullName evidence="4">Glycosyltransferase</fullName>
    </submittedName>
</protein>
<dbReference type="EMBL" id="CP023482">
    <property type="protein sequence ID" value="ATH96263.1"/>
    <property type="molecule type" value="Genomic_DNA"/>
</dbReference>
<keyword evidence="5" id="KW-1185">Reference proteome</keyword>
<evidence type="ECO:0000313" key="5">
    <source>
        <dbReference type="Proteomes" id="UP000815698"/>
    </source>
</evidence>
<gene>
    <name evidence="4" type="ORF">COP05_03510</name>
</gene>
<evidence type="ECO:0000259" key="3">
    <source>
        <dbReference type="Pfam" id="PF13579"/>
    </source>
</evidence>
<evidence type="ECO:0000256" key="1">
    <source>
        <dbReference type="ARBA" id="ARBA00022676"/>
    </source>
</evidence>
<evidence type="ECO:0000256" key="2">
    <source>
        <dbReference type="ARBA" id="ARBA00022679"/>
    </source>
</evidence>
<organism evidence="4 5">
    <name type="scientific">Dermabacter jinjuensis</name>
    <dbReference type="NCBI Taxonomy" id="1667168"/>
    <lineage>
        <taxon>Bacteria</taxon>
        <taxon>Bacillati</taxon>
        <taxon>Actinomycetota</taxon>
        <taxon>Actinomycetes</taxon>
        <taxon>Micrococcales</taxon>
        <taxon>Dermabacteraceae</taxon>
        <taxon>Dermabacter</taxon>
    </lineage>
</organism>
<dbReference type="Pfam" id="PF13579">
    <property type="entry name" value="Glyco_trans_4_4"/>
    <property type="match status" value="1"/>
</dbReference>
<accession>A0ABN5DM64</accession>
<feature type="domain" description="Glycosyltransferase subfamily 4-like N-terminal" evidence="3">
    <location>
        <begin position="33"/>
        <end position="180"/>
    </location>
</feature>
<sequence>MPKPSLMILSFSPLVADARILKQISLFSSRYEITTVGHGPKPAGATHHFQVPDDVRAWWWDGKPLRLRAYSWAYWHNEGVAWVRRNVPRGTVDAIIANDLEAAGVALWLAPRNGVHVDLHEYAPRQNDQYPKWNFWVRPFMEWMVRTYVRKAASVTTVGDHIAREYEAQFGLKNVGVVPNAAPYASSLRPTAVSRPLRLVHSGAARAERGLENHIDAVAGIEGVTLDLYLTQNTTDYFRELKSRASKTANVRVLDPVPYSELVSTLNTYDVGLYSLPPVNFNTTWAVPNKIYDFIQARLALIIGPSPEMAAVVDAHGLGIVASDFGVESLRAAILSVTPGQVAMMKERSHKAAKPLSAEAQMTAWDTALSALLG</sequence>
<dbReference type="SUPFAM" id="SSF53756">
    <property type="entry name" value="UDP-Glycosyltransferase/glycogen phosphorylase"/>
    <property type="match status" value="1"/>
</dbReference>
<reference evidence="4 5" key="1">
    <citation type="journal article" date="2016" name="Int. J. Syst. Evol. Microbiol.">
        <title>Dermabacter jinjuensis sp. nov., a novel species of the genus Dermabacter isolated from a clinical specimen.</title>
        <authorList>
            <person name="Park Y.K."/>
            <person name="Lee K.M."/>
            <person name="Lee W.K."/>
            <person name="Cho M.J."/>
            <person name="Lee H.S."/>
            <person name="Cho Y.G."/>
            <person name="Lee Y.C."/>
            <person name="Lee W.K."/>
            <person name="Seong W.K."/>
            <person name="Hwang K.J."/>
        </authorList>
    </citation>
    <scope>NUCLEOTIDE SEQUENCE [LARGE SCALE GENOMIC DNA]</scope>
    <source>
        <strain evidence="4 5">32T</strain>
    </source>
</reference>
<proteinExistence type="predicted"/>
<dbReference type="Gene3D" id="3.40.50.2000">
    <property type="entry name" value="Glycogen Phosphorylase B"/>
    <property type="match status" value="2"/>
</dbReference>
<name>A0ABN5DM64_9MICO</name>
<dbReference type="Proteomes" id="UP000815698">
    <property type="component" value="Chromosome"/>
</dbReference>